<feature type="site" description="Interacts with tRNA" evidence="9">
    <location>
        <position position="105"/>
    </location>
</feature>
<dbReference type="GO" id="GO:0010181">
    <property type="term" value="F:FMN binding"/>
    <property type="evidence" value="ECO:0007669"/>
    <property type="project" value="UniProtKB-UniRule"/>
</dbReference>
<dbReference type="GO" id="GO:0102266">
    <property type="term" value="F:tRNA-dihydrouridine20a synthase activity"/>
    <property type="evidence" value="ECO:0007669"/>
    <property type="project" value="RHEA"/>
</dbReference>
<keyword evidence="2 9" id="KW-0820">tRNA-binding</keyword>
<dbReference type="InterPro" id="IPR001269">
    <property type="entry name" value="DUS_fam"/>
</dbReference>
<evidence type="ECO:0000313" key="14">
    <source>
        <dbReference type="EMBL" id="SMX34416.1"/>
    </source>
</evidence>
<keyword evidence="4 9" id="KW-0288">FMN</keyword>
<dbReference type="InterPro" id="IPR018517">
    <property type="entry name" value="tRNA_hU_synthase_CS"/>
</dbReference>
<feature type="binding site" evidence="9 12">
    <location>
        <position position="147"/>
    </location>
    <ligand>
        <name>FMN</name>
        <dbReference type="ChEBI" id="CHEBI:58210"/>
    </ligand>
</feature>
<feature type="binding site" evidence="9 12">
    <location>
        <position position="179"/>
    </location>
    <ligand>
        <name>FMN</name>
        <dbReference type="ChEBI" id="CHEBI:58210"/>
    </ligand>
</feature>
<evidence type="ECO:0000259" key="13">
    <source>
        <dbReference type="Pfam" id="PF01207"/>
    </source>
</evidence>
<dbReference type="NCBIfam" id="NF008774">
    <property type="entry name" value="PRK11815.1"/>
    <property type="match status" value="1"/>
</dbReference>
<evidence type="ECO:0000256" key="9">
    <source>
        <dbReference type="HAMAP-Rule" id="MF_02041"/>
    </source>
</evidence>
<dbReference type="OrthoDB" id="9783413at2"/>
<dbReference type="PROSITE" id="PS01136">
    <property type="entry name" value="UPF0034"/>
    <property type="match status" value="1"/>
</dbReference>
<accession>A0A238JXI4</accession>
<dbReference type="EC" id="1.3.1.91" evidence="9"/>
<dbReference type="InterPro" id="IPR035587">
    <property type="entry name" value="DUS-like_FMN-bd"/>
</dbReference>
<comment type="catalytic activity">
    <reaction evidence="9">
        <text>5,6-dihydrouridine(20) in tRNA + NAD(+) = uridine(20) in tRNA + NADH + H(+)</text>
        <dbReference type="Rhea" id="RHEA:53340"/>
        <dbReference type="Rhea" id="RHEA-COMP:13533"/>
        <dbReference type="Rhea" id="RHEA-COMP:13534"/>
        <dbReference type="ChEBI" id="CHEBI:15378"/>
        <dbReference type="ChEBI" id="CHEBI:57540"/>
        <dbReference type="ChEBI" id="CHEBI:57945"/>
        <dbReference type="ChEBI" id="CHEBI:65315"/>
        <dbReference type="ChEBI" id="CHEBI:74443"/>
        <dbReference type="EC" id="1.3.1.91"/>
    </reaction>
</comment>
<evidence type="ECO:0000256" key="6">
    <source>
        <dbReference type="ARBA" id="ARBA00022857"/>
    </source>
</evidence>
<keyword evidence="5 9" id="KW-0819">tRNA processing</keyword>
<keyword evidence="7 9" id="KW-0694">RNA-binding</keyword>
<evidence type="ECO:0000256" key="11">
    <source>
        <dbReference type="PIRSR" id="PIRSR006621-1"/>
    </source>
</evidence>
<dbReference type="CDD" id="cd02801">
    <property type="entry name" value="DUS_like_FMN"/>
    <property type="match status" value="1"/>
</dbReference>
<dbReference type="PANTHER" id="PTHR42907">
    <property type="entry name" value="FMN-LINKED OXIDOREDUCTASES SUPERFAMILY PROTEIN"/>
    <property type="match status" value="1"/>
</dbReference>
<dbReference type="InterPro" id="IPR013785">
    <property type="entry name" value="Aldolase_TIM"/>
</dbReference>
<evidence type="ECO:0000313" key="15">
    <source>
        <dbReference type="Proteomes" id="UP000202922"/>
    </source>
</evidence>
<dbReference type="InterPro" id="IPR004653">
    <property type="entry name" value="DusA"/>
</dbReference>
<evidence type="ECO:0000256" key="4">
    <source>
        <dbReference type="ARBA" id="ARBA00022643"/>
    </source>
</evidence>
<proteinExistence type="inferred from homology"/>
<dbReference type="GO" id="GO:0050660">
    <property type="term" value="F:flavin adenine dinucleotide binding"/>
    <property type="evidence" value="ECO:0007669"/>
    <property type="project" value="InterPro"/>
</dbReference>
<evidence type="ECO:0000256" key="12">
    <source>
        <dbReference type="PIRSR" id="PIRSR006621-2"/>
    </source>
</evidence>
<comment type="similarity">
    <text evidence="9">Belongs to the Dus family. DusA subfamily.</text>
</comment>
<comment type="catalytic activity">
    <reaction evidence="9">
        <text>5,6-dihydrouridine(20) in tRNA + NADP(+) = uridine(20) in tRNA + NADPH + H(+)</text>
        <dbReference type="Rhea" id="RHEA:53336"/>
        <dbReference type="Rhea" id="RHEA-COMP:13533"/>
        <dbReference type="Rhea" id="RHEA-COMP:13534"/>
        <dbReference type="ChEBI" id="CHEBI:15378"/>
        <dbReference type="ChEBI" id="CHEBI:57783"/>
        <dbReference type="ChEBI" id="CHEBI:58349"/>
        <dbReference type="ChEBI" id="CHEBI:65315"/>
        <dbReference type="ChEBI" id="CHEBI:74443"/>
        <dbReference type="EC" id="1.3.1.91"/>
    </reaction>
</comment>
<dbReference type="GO" id="GO:0102264">
    <property type="term" value="F:tRNA-dihydrouridine20 synthase activity"/>
    <property type="evidence" value="ECO:0007669"/>
    <property type="project" value="UniProtKB-EC"/>
</dbReference>
<evidence type="ECO:0000256" key="1">
    <source>
        <dbReference type="ARBA" id="ARBA00001917"/>
    </source>
</evidence>
<evidence type="ECO:0000256" key="5">
    <source>
        <dbReference type="ARBA" id="ARBA00022694"/>
    </source>
</evidence>
<keyword evidence="3 9" id="KW-0285">Flavoprotein</keyword>
<keyword evidence="8 9" id="KW-0560">Oxidoreductase</keyword>
<dbReference type="RefSeq" id="WP_093966432.1">
    <property type="nucleotide sequence ID" value="NZ_FXYE01000001.1"/>
</dbReference>
<evidence type="ECO:0000256" key="7">
    <source>
        <dbReference type="ARBA" id="ARBA00022884"/>
    </source>
</evidence>
<comment type="similarity">
    <text evidence="10">Belongs to the dus family.</text>
</comment>
<dbReference type="SUPFAM" id="SSF51395">
    <property type="entry name" value="FMN-linked oxidoreductases"/>
    <property type="match status" value="1"/>
</dbReference>
<organism evidence="14 15">
    <name type="scientific">Actibacterium lipolyticum</name>
    <dbReference type="NCBI Taxonomy" id="1524263"/>
    <lineage>
        <taxon>Bacteria</taxon>
        <taxon>Pseudomonadati</taxon>
        <taxon>Pseudomonadota</taxon>
        <taxon>Alphaproteobacteria</taxon>
        <taxon>Rhodobacterales</taxon>
        <taxon>Roseobacteraceae</taxon>
        <taxon>Actibacterium</taxon>
    </lineage>
</organism>
<dbReference type="Gene3D" id="1.20.120.1460">
    <property type="match status" value="1"/>
</dbReference>
<feature type="binding site" evidence="9 12">
    <location>
        <begin position="25"/>
        <end position="27"/>
    </location>
    <ligand>
        <name>FMN</name>
        <dbReference type="ChEBI" id="CHEBI:58210"/>
    </ligand>
</feature>
<dbReference type="Proteomes" id="UP000202922">
    <property type="component" value="Unassembled WGS sequence"/>
</dbReference>
<dbReference type="HAMAP" id="MF_02041">
    <property type="entry name" value="DusA_subfam"/>
    <property type="match status" value="1"/>
</dbReference>
<feature type="site" description="Interacts with tRNA" evidence="9">
    <location>
        <position position="194"/>
    </location>
</feature>
<comment type="catalytic activity">
    <reaction evidence="9">
        <text>5,6-dihydrouridine(20a) in tRNA + NADP(+) = uridine(20a) in tRNA + NADPH + H(+)</text>
        <dbReference type="Rhea" id="RHEA:53344"/>
        <dbReference type="Rhea" id="RHEA-COMP:13535"/>
        <dbReference type="Rhea" id="RHEA-COMP:13536"/>
        <dbReference type="ChEBI" id="CHEBI:15378"/>
        <dbReference type="ChEBI" id="CHEBI:57783"/>
        <dbReference type="ChEBI" id="CHEBI:58349"/>
        <dbReference type="ChEBI" id="CHEBI:65315"/>
        <dbReference type="ChEBI" id="CHEBI:74443"/>
    </reaction>
</comment>
<keyword evidence="15" id="KW-1185">Reference proteome</keyword>
<feature type="active site" description="Proton donor" evidence="9 11">
    <location>
        <position position="108"/>
    </location>
</feature>
<evidence type="ECO:0000256" key="2">
    <source>
        <dbReference type="ARBA" id="ARBA00022555"/>
    </source>
</evidence>
<feature type="binding site" evidence="9 12">
    <location>
        <position position="78"/>
    </location>
    <ligand>
        <name>FMN</name>
        <dbReference type="ChEBI" id="CHEBI:58210"/>
    </ligand>
</feature>
<dbReference type="Gene3D" id="3.20.20.70">
    <property type="entry name" value="Aldolase class I"/>
    <property type="match status" value="1"/>
</dbReference>
<gene>
    <name evidence="14" type="primary">dus</name>
    <name evidence="9" type="synonym">dusA</name>
    <name evidence="14" type="ORF">COL8621_01298</name>
</gene>
<feature type="site" description="Interacts with tRNA; defines subfamily-specific binding signature" evidence="9">
    <location>
        <position position="191"/>
    </location>
</feature>
<feature type="domain" description="DUS-like FMN-binding" evidence="13">
    <location>
        <begin position="23"/>
        <end position="327"/>
    </location>
</feature>
<evidence type="ECO:0000256" key="10">
    <source>
        <dbReference type="PIRNR" id="PIRNR006621"/>
    </source>
</evidence>
<keyword evidence="12" id="KW-0547">Nucleotide-binding</keyword>
<dbReference type="Pfam" id="PF01207">
    <property type="entry name" value="Dus"/>
    <property type="match status" value="1"/>
</dbReference>
<comment type="catalytic activity">
    <reaction evidence="9">
        <text>5,6-dihydrouridine(20a) in tRNA + NAD(+) = uridine(20a) in tRNA + NADH + H(+)</text>
        <dbReference type="Rhea" id="RHEA:53348"/>
        <dbReference type="Rhea" id="RHEA-COMP:13535"/>
        <dbReference type="Rhea" id="RHEA-COMP:13536"/>
        <dbReference type="ChEBI" id="CHEBI:15378"/>
        <dbReference type="ChEBI" id="CHEBI:57540"/>
        <dbReference type="ChEBI" id="CHEBI:57945"/>
        <dbReference type="ChEBI" id="CHEBI:65315"/>
        <dbReference type="ChEBI" id="CHEBI:74443"/>
    </reaction>
</comment>
<reference evidence="15" key="1">
    <citation type="submission" date="2017-05" db="EMBL/GenBank/DDBJ databases">
        <authorList>
            <person name="Rodrigo-Torres L."/>
            <person name="Arahal R. D."/>
            <person name="Lucena T."/>
        </authorList>
    </citation>
    <scope>NUCLEOTIDE SEQUENCE [LARGE SCALE GENOMIC DNA]</scope>
    <source>
        <strain evidence="15">CECT 8621</strain>
    </source>
</reference>
<evidence type="ECO:0000256" key="8">
    <source>
        <dbReference type="ARBA" id="ARBA00023002"/>
    </source>
</evidence>
<feature type="site" description="Interacts with tRNA; defines subfamily-specific binding signature" evidence="9">
    <location>
        <position position="308"/>
    </location>
</feature>
<feature type="binding site" evidence="9 12">
    <location>
        <begin position="219"/>
        <end position="221"/>
    </location>
    <ligand>
        <name>FMN</name>
        <dbReference type="ChEBI" id="CHEBI:58210"/>
    </ligand>
</feature>
<keyword evidence="6 9" id="KW-0521">NADP</keyword>
<evidence type="ECO:0000256" key="3">
    <source>
        <dbReference type="ARBA" id="ARBA00022630"/>
    </source>
</evidence>
<comment type="cofactor">
    <cofactor evidence="1 9 10 12">
        <name>FMN</name>
        <dbReference type="ChEBI" id="CHEBI:58210"/>
    </cofactor>
</comment>
<dbReference type="AlphaFoldDB" id="A0A238JXI4"/>
<feature type="binding site" evidence="9 12">
    <location>
        <begin position="242"/>
        <end position="243"/>
    </location>
    <ligand>
        <name>FMN</name>
        <dbReference type="ChEBI" id="CHEBI:58210"/>
    </ligand>
</feature>
<comment type="function">
    <text evidence="9">Catalyzes the synthesis of 5,6-dihydrouridine (D), a modified base found in the D-loop of most tRNAs, via the reduction of the C5-C6 double bond in target uridines. Specifically modifies U20 and U20a in tRNAs.</text>
</comment>
<protein>
    <recommendedName>
        <fullName evidence="9">tRNA-dihydrouridine(20/20a) synthase</fullName>
        <ecNumber evidence="9">1.3.1.91</ecNumber>
    </recommendedName>
    <alternativeName>
        <fullName evidence="9">U20-specific dihydrouridine synthase</fullName>
        <shortName evidence="9">U20-specific Dus</shortName>
    </alternativeName>
    <alternativeName>
        <fullName evidence="9">tRNA-dihydrouridine synthase A</fullName>
    </alternativeName>
</protein>
<name>A0A238JXI4_9RHOB</name>
<dbReference type="EMBL" id="FXYE01000001">
    <property type="protein sequence ID" value="SMX34416.1"/>
    <property type="molecule type" value="Genomic_DNA"/>
</dbReference>
<feature type="site" description="Interacts with tRNA; defines subfamily-specific binding signature" evidence="9">
    <location>
        <position position="311"/>
    </location>
</feature>
<dbReference type="GO" id="GO:0000049">
    <property type="term" value="F:tRNA binding"/>
    <property type="evidence" value="ECO:0007669"/>
    <property type="project" value="UniProtKB-UniRule"/>
</dbReference>
<dbReference type="PIRSF" id="PIRSF006621">
    <property type="entry name" value="Dus"/>
    <property type="match status" value="1"/>
</dbReference>
<sequence>MSDRAEPVKQGNSDVRRAASLSVAPMMDWTDRHCRYLHRLMSSQALLYTEMVTAPALVRGGARHLLAFDAAEHPVAVQLGGSDPAELAEATRMCCDEGYDEVNLNVGCPSDRVQSGSFGAILMEKPDLVAECVAAMAEAADVEVTVKCRIGVDDQVPEKVLPAFLETVSAAGVQRFTIHARKAWLQGLSPKENRDIPPLDYDLVKQMKAAFPELHISINGGIDNLETAREMLDAGLDGVMIGRAAYHTPSDILLAADELIFGLSGRKTAVQVVDEMRPYIARHLEGGGRIHNITRHMLGLFAGRPGARGWRRTLSEGSHRPDAGLDLIDAALAHVQQDRLAS</sequence>
<dbReference type="PANTHER" id="PTHR42907:SF1">
    <property type="entry name" value="FMN-LINKED OXIDOREDUCTASES SUPERFAMILY PROTEIN"/>
    <property type="match status" value="1"/>
</dbReference>